<dbReference type="EMBL" id="KZ857431">
    <property type="protein sequence ID" value="RDX45989.1"/>
    <property type="molecule type" value="Genomic_DNA"/>
</dbReference>
<protein>
    <submittedName>
        <fullName evidence="1">Uncharacterized protein</fullName>
    </submittedName>
</protein>
<accession>A0A371D0J9</accession>
<dbReference type="AlphaFoldDB" id="A0A371D0J9"/>
<evidence type="ECO:0000313" key="2">
    <source>
        <dbReference type="Proteomes" id="UP000256964"/>
    </source>
</evidence>
<sequence>MYATSKSHCLLPRNRSLVSIMFLACHALVPQFSSPLLYSHLSDVPHVPHRILRDQVRVSGRTLITLDVYLVYVMPSALKARSRTRPYPLTMTSDNLRLCMDSRRFNTRHSVLTLHPPSIHV</sequence>
<organism evidence="1 2">
    <name type="scientific">Lentinus brumalis</name>
    <dbReference type="NCBI Taxonomy" id="2498619"/>
    <lineage>
        <taxon>Eukaryota</taxon>
        <taxon>Fungi</taxon>
        <taxon>Dikarya</taxon>
        <taxon>Basidiomycota</taxon>
        <taxon>Agaricomycotina</taxon>
        <taxon>Agaricomycetes</taxon>
        <taxon>Polyporales</taxon>
        <taxon>Polyporaceae</taxon>
        <taxon>Lentinus</taxon>
    </lineage>
</organism>
<name>A0A371D0J9_9APHY</name>
<gene>
    <name evidence="1" type="ORF">OH76DRAFT_1407326</name>
</gene>
<evidence type="ECO:0000313" key="1">
    <source>
        <dbReference type="EMBL" id="RDX45989.1"/>
    </source>
</evidence>
<keyword evidence="2" id="KW-1185">Reference proteome</keyword>
<dbReference type="Proteomes" id="UP000256964">
    <property type="component" value="Unassembled WGS sequence"/>
</dbReference>
<proteinExistence type="predicted"/>
<reference evidence="1 2" key="1">
    <citation type="journal article" date="2018" name="Biotechnol. Biofuels">
        <title>Integrative visual omics of the white-rot fungus Polyporus brumalis exposes the biotechnological potential of its oxidative enzymes for delignifying raw plant biomass.</title>
        <authorList>
            <person name="Miyauchi S."/>
            <person name="Rancon A."/>
            <person name="Drula E."/>
            <person name="Hage H."/>
            <person name="Chaduli D."/>
            <person name="Favel A."/>
            <person name="Grisel S."/>
            <person name="Henrissat B."/>
            <person name="Herpoel-Gimbert I."/>
            <person name="Ruiz-Duenas F.J."/>
            <person name="Chevret D."/>
            <person name="Hainaut M."/>
            <person name="Lin J."/>
            <person name="Wang M."/>
            <person name="Pangilinan J."/>
            <person name="Lipzen A."/>
            <person name="Lesage-Meessen L."/>
            <person name="Navarro D."/>
            <person name="Riley R."/>
            <person name="Grigoriev I.V."/>
            <person name="Zhou S."/>
            <person name="Raouche S."/>
            <person name="Rosso M.N."/>
        </authorList>
    </citation>
    <scope>NUCLEOTIDE SEQUENCE [LARGE SCALE GENOMIC DNA]</scope>
    <source>
        <strain evidence="1 2">BRFM 1820</strain>
    </source>
</reference>
<feature type="non-terminal residue" evidence="1">
    <location>
        <position position="121"/>
    </location>
</feature>